<dbReference type="InterPro" id="IPR036249">
    <property type="entry name" value="Thioredoxin-like_sf"/>
</dbReference>
<keyword evidence="3" id="KW-1185">Reference proteome</keyword>
<protein>
    <submittedName>
        <fullName evidence="2">Uncharacterized protein</fullName>
    </submittedName>
</protein>
<organism evidence="2 3">
    <name type="scientific">Pseudohongiella acticola</name>
    <dbReference type="NCBI Taxonomy" id="1524254"/>
    <lineage>
        <taxon>Bacteria</taxon>
        <taxon>Pseudomonadati</taxon>
        <taxon>Pseudomonadota</taxon>
        <taxon>Gammaproteobacteria</taxon>
        <taxon>Pseudomonadales</taxon>
        <taxon>Pseudohongiellaceae</taxon>
        <taxon>Pseudohongiella</taxon>
    </lineage>
</organism>
<reference evidence="3" key="1">
    <citation type="submission" date="2016-07" db="EMBL/GenBank/DDBJ databases">
        <authorList>
            <person name="Florea S."/>
            <person name="Webb J.S."/>
            <person name="Jaromczyk J."/>
            <person name="Schardl C.L."/>
        </authorList>
    </citation>
    <scope>NUCLEOTIDE SEQUENCE [LARGE SCALE GENOMIC DNA]</scope>
    <source>
        <strain evidence="3">KCTC 42131</strain>
    </source>
</reference>
<dbReference type="Gene3D" id="2.60.120.310">
    <property type="entry name" value="Copper type II, ascorbate-dependent monooxygenase, N-terminal domain"/>
    <property type="match status" value="1"/>
</dbReference>
<dbReference type="InterPro" id="IPR008977">
    <property type="entry name" value="PHM/PNGase_F_dom_sf"/>
</dbReference>
<evidence type="ECO:0000313" key="2">
    <source>
        <dbReference type="EMBL" id="OFE12267.1"/>
    </source>
</evidence>
<keyword evidence="1" id="KW-1015">Disulfide bond</keyword>
<dbReference type="GO" id="GO:0005507">
    <property type="term" value="F:copper ion binding"/>
    <property type="evidence" value="ECO:0007669"/>
    <property type="project" value="InterPro"/>
</dbReference>
<dbReference type="GO" id="GO:0016715">
    <property type="term" value="F:oxidoreductase activity, acting on paired donors, with incorporation or reduction of molecular oxygen, reduced ascorbate as one donor, and incorporation of one atom of oxygen"/>
    <property type="evidence" value="ECO:0007669"/>
    <property type="project" value="InterPro"/>
</dbReference>
<dbReference type="SUPFAM" id="SSF52833">
    <property type="entry name" value="Thioredoxin-like"/>
    <property type="match status" value="1"/>
</dbReference>
<dbReference type="Gene3D" id="2.60.120.230">
    <property type="match status" value="1"/>
</dbReference>
<dbReference type="STRING" id="1524254.PHACT_03230"/>
<dbReference type="EMBL" id="MASR01000001">
    <property type="protein sequence ID" value="OFE12267.1"/>
    <property type="molecule type" value="Genomic_DNA"/>
</dbReference>
<evidence type="ECO:0000256" key="1">
    <source>
        <dbReference type="ARBA" id="ARBA00023157"/>
    </source>
</evidence>
<sequence>MICALTSFWLAAGTAWADDRITNFMLIDQHGEATELYYHDDASAVVLMAHRIESPLVAESARTLAAVQQQFSNVRIFLINAIEDEDREAIRTDMKDIDVNMSVLDDRAQLVTRALGLTHAGQALVVDTKTWQVLYRGPVVDSVAGSANPVRDVLAQHTSGDPATLTVTAMPASHGSEELPLPDAAERDAYQHISYTDSVAPILMRKCVDCHRPGGIGPWAMTSHAMIQGFSPMIRETILTKRMPPWHADPAVGNFAHDISLTIEEEQTLVNWIEAGARRGDGPDPLESVAAVESTWALGEPDLIIDLPGFTVPATGVLDYENFAVANPLATPVWVRAVQIIPGDRQAVHHVIATVGPHSPANDADDGDALTDPQLMTFVPGNEVYQYPEGTGLYVPANSSFYAQMHYTTYGREASDNTRIGLYFAEQAPEHVLQHYAIINPQLQIPAGAREHEETAYYQFQRDAIIYALFPHAHYRGKASRFSLRYPDGSEELVLSSPNYDFNWQRYFKFEQPRHVPAGTMVVHRTVYDNSANNLSNPDPDRTVSWGEQTSEEMLYGGISYRYADAGNTDPDANSRVDAEAHFVTSVALGFLDTSLDGRVSLDEMPGNMRGQLAAAFESLDYNQSGGLEYDQLYVLMTQTPVGEALMDAF</sequence>
<dbReference type="InterPro" id="IPR014784">
    <property type="entry name" value="Cu2_ascorb_mOase-like_C"/>
</dbReference>
<dbReference type="Gene3D" id="3.40.30.10">
    <property type="entry name" value="Glutaredoxin"/>
    <property type="match status" value="1"/>
</dbReference>
<dbReference type="SUPFAM" id="SSF49742">
    <property type="entry name" value="PHM/PNGase F"/>
    <property type="match status" value="2"/>
</dbReference>
<dbReference type="Proteomes" id="UP000175669">
    <property type="component" value="Unassembled WGS sequence"/>
</dbReference>
<evidence type="ECO:0000313" key="3">
    <source>
        <dbReference type="Proteomes" id="UP000175669"/>
    </source>
</evidence>
<name>A0A1E8CJ32_9GAMM</name>
<dbReference type="AlphaFoldDB" id="A0A1E8CJ32"/>
<comment type="caution">
    <text evidence="2">The sequence shown here is derived from an EMBL/GenBank/DDBJ whole genome shotgun (WGS) entry which is preliminary data.</text>
</comment>
<gene>
    <name evidence="2" type="ORF">PHACT_03230</name>
</gene>
<proteinExistence type="predicted"/>
<accession>A0A1E8CJ32</accession>
<dbReference type="InterPro" id="IPR036939">
    <property type="entry name" value="Cu2_ascorb_mOase_N_sf"/>
</dbReference>